<gene>
    <name evidence="2" type="ordered locus">Fluta_1532</name>
</gene>
<dbReference type="EMBL" id="CP002542">
    <property type="protein sequence ID" value="AEA43525.1"/>
    <property type="molecule type" value="Genomic_DNA"/>
</dbReference>
<reference evidence="3" key="2">
    <citation type="submission" date="2011-02" db="EMBL/GenBank/DDBJ databases">
        <title>The complete genome of Fluviicola taffensis DSM 16823.</title>
        <authorList>
            <consortium name="US DOE Joint Genome Institute (JGI-PGF)"/>
            <person name="Lucas S."/>
            <person name="Copeland A."/>
            <person name="Lapidus A."/>
            <person name="Bruce D."/>
            <person name="Goodwin L."/>
            <person name="Pitluck S."/>
            <person name="Kyrpides N."/>
            <person name="Mavromatis K."/>
            <person name="Ivanova N."/>
            <person name="Mikhailova N."/>
            <person name="Pagani I."/>
            <person name="Chertkov O."/>
            <person name="Detter J.C."/>
            <person name="Han C."/>
            <person name="Tapia R."/>
            <person name="Land M."/>
            <person name="Hauser L."/>
            <person name="Markowitz V."/>
            <person name="Cheng J.-F."/>
            <person name="Hugenholtz P."/>
            <person name="Woyke T."/>
            <person name="Wu D."/>
            <person name="Tindall B."/>
            <person name="Pomrenke H.G."/>
            <person name="Brambilla E."/>
            <person name="Klenk H.-P."/>
            <person name="Eisen J.A."/>
        </authorList>
    </citation>
    <scope>NUCLEOTIDE SEQUENCE [LARGE SCALE GENOMIC DNA]</scope>
    <source>
        <strain evidence="3">DSM 16823 / RW262 / RW262</strain>
    </source>
</reference>
<evidence type="ECO:0000259" key="1">
    <source>
        <dbReference type="SMART" id="SM00418"/>
    </source>
</evidence>
<dbReference type="RefSeq" id="WP_013686296.1">
    <property type="nucleotide sequence ID" value="NC_015321.1"/>
</dbReference>
<reference evidence="2 3" key="1">
    <citation type="journal article" date="2011" name="Stand. Genomic Sci.">
        <title>Complete genome sequence of the gliding freshwater bacterium Fluviicola taffensis type strain (RW262).</title>
        <authorList>
            <person name="Woyke T."/>
            <person name="Chertkov O."/>
            <person name="Lapidus A."/>
            <person name="Nolan M."/>
            <person name="Lucas S."/>
            <person name="Del Rio T.G."/>
            <person name="Tice H."/>
            <person name="Cheng J.F."/>
            <person name="Tapia R."/>
            <person name="Han C."/>
            <person name="Goodwin L."/>
            <person name="Pitluck S."/>
            <person name="Liolios K."/>
            <person name="Pagani I."/>
            <person name="Ivanova N."/>
            <person name="Huntemann M."/>
            <person name="Mavromatis K."/>
            <person name="Mikhailova N."/>
            <person name="Pati A."/>
            <person name="Chen A."/>
            <person name="Palaniappan K."/>
            <person name="Land M."/>
            <person name="Hauser L."/>
            <person name="Brambilla E.M."/>
            <person name="Rohde M."/>
            <person name="Mwirichia R."/>
            <person name="Sikorski J."/>
            <person name="Tindall B.J."/>
            <person name="Goker M."/>
            <person name="Bristow J."/>
            <person name="Eisen J.A."/>
            <person name="Markowitz V."/>
            <person name="Hugenholtz P."/>
            <person name="Klenk H.P."/>
            <person name="Kyrpides N.C."/>
        </authorList>
    </citation>
    <scope>NUCLEOTIDE SEQUENCE [LARGE SCALE GENOMIC DNA]</scope>
    <source>
        <strain evidence="3">DSM 16823 / RW262 / RW262</strain>
    </source>
</reference>
<dbReference type="Gene3D" id="1.10.10.10">
    <property type="entry name" value="Winged helix-like DNA-binding domain superfamily/Winged helix DNA-binding domain"/>
    <property type="match status" value="1"/>
</dbReference>
<proteinExistence type="predicted"/>
<sequence>MGTSKIYPYSNQTLQLAQIAKSLGHPARITIIKYLFENHKATNESFQRITTLSKSTISKHIKELVLANLVYSDYREFEGNYYLKPEAGLLIEMLIQEINQ</sequence>
<name>F2IF51_FLUTR</name>
<evidence type="ECO:0000313" key="3">
    <source>
        <dbReference type="Proteomes" id="UP000007463"/>
    </source>
</evidence>
<dbReference type="CDD" id="cd00090">
    <property type="entry name" value="HTH_ARSR"/>
    <property type="match status" value="1"/>
</dbReference>
<dbReference type="InterPro" id="IPR036390">
    <property type="entry name" value="WH_DNA-bd_sf"/>
</dbReference>
<organism evidence="2 3">
    <name type="scientific">Fluviicola taffensis (strain DSM 16823 / NCIMB 13979 / RW262)</name>
    <dbReference type="NCBI Taxonomy" id="755732"/>
    <lineage>
        <taxon>Bacteria</taxon>
        <taxon>Pseudomonadati</taxon>
        <taxon>Bacteroidota</taxon>
        <taxon>Flavobacteriia</taxon>
        <taxon>Flavobacteriales</taxon>
        <taxon>Crocinitomicaceae</taxon>
        <taxon>Fluviicola</taxon>
    </lineage>
</organism>
<dbReference type="SMART" id="SM00418">
    <property type="entry name" value="HTH_ARSR"/>
    <property type="match status" value="1"/>
</dbReference>
<dbReference type="InterPro" id="IPR001845">
    <property type="entry name" value="HTH_ArsR_DNA-bd_dom"/>
</dbReference>
<dbReference type="Proteomes" id="UP000007463">
    <property type="component" value="Chromosome"/>
</dbReference>
<dbReference type="KEGG" id="fte:Fluta_1532"/>
<dbReference type="AlphaFoldDB" id="F2IF51"/>
<dbReference type="STRING" id="755732.Fluta_1532"/>
<dbReference type="eggNOG" id="COG0640">
    <property type="taxonomic scope" value="Bacteria"/>
</dbReference>
<dbReference type="GO" id="GO:0003700">
    <property type="term" value="F:DNA-binding transcription factor activity"/>
    <property type="evidence" value="ECO:0007669"/>
    <property type="project" value="InterPro"/>
</dbReference>
<dbReference type="HOGENOM" id="CLU_2206171_0_0_10"/>
<dbReference type="InterPro" id="IPR011991">
    <property type="entry name" value="ArsR-like_HTH"/>
</dbReference>
<keyword evidence="3" id="KW-1185">Reference proteome</keyword>
<dbReference type="InterPro" id="IPR036388">
    <property type="entry name" value="WH-like_DNA-bd_sf"/>
</dbReference>
<dbReference type="Pfam" id="PF01022">
    <property type="entry name" value="HTH_5"/>
    <property type="match status" value="1"/>
</dbReference>
<evidence type="ECO:0000313" key="2">
    <source>
        <dbReference type="EMBL" id="AEA43525.1"/>
    </source>
</evidence>
<protein>
    <submittedName>
        <fullName evidence="2">Regulatory protein ArsR</fullName>
    </submittedName>
</protein>
<dbReference type="SUPFAM" id="SSF46785">
    <property type="entry name" value="Winged helix' DNA-binding domain"/>
    <property type="match status" value="1"/>
</dbReference>
<feature type="domain" description="HTH arsR-type" evidence="1">
    <location>
        <begin position="18"/>
        <end position="96"/>
    </location>
</feature>
<accession>F2IF51</accession>
<dbReference type="OrthoDB" id="9800049at2"/>